<comment type="similarity">
    <text evidence="2">Belongs to the PhoH family.</text>
</comment>
<dbReference type="SUPFAM" id="SSF52540">
    <property type="entry name" value="P-loop containing nucleoside triphosphate hydrolases"/>
    <property type="match status" value="1"/>
</dbReference>
<keyword evidence="3" id="KW-0963">Cytoplasm</keyword>
<evidence type="ECO:0000256" key="2">
    <source>
        <dbReference type="ARBA" id="ARBA00010393"/>
    </source>
</evidence>
<dbReference type="InterPro" id="IPR051451">
    <property type="entry name" value="PhoH2-like"/>
</dbReference>
<keyword evidence="4" id="KW-0547">Nucleotide-binding</keyword>
<evidence type="ECO:0000256" key="3">
    <source>
        <dbReference type="ARBA" id="ARBA00022490"/>
    </source>
</evidence>
<protein>
    <recommendedName>
        <fullName evidence="6">PhoH-like protein</fullName>
    </recommendedName>
</protein>
<gene>
    <name evidence="9" type="ORF">A9Q68_04595</name>
</gene>
<comment type="subcellular location">
    <subcellularLocation>
        <location evidence="1">Cytoplasm</location>
    </subcellularLocation>
</comment>
<sequence length="359" mass="39771">MQEYSVEIALNHPDDVLSLFGSNERHLKLIENHLDIIIHARTERVQIIGDDQEAVELARLTVQALLVLVNRGMVVNTSDVVTALSMAEKGTIDKFVALYEEEIIKDSSGKPIRVKTLGQKVYVDSVKKHDVVFGIGPAGTGKTFLAVTLAVNALKRGQVKRIILTRPAVEAGESLGFLPGDLKEKVDPYLRPVYDALYQILGKEQTARMMEREIIEIAPLAYMRGRTLDDAFVILDEAQNTTIMQMKMFLTRLGFNSKMIINGDISQIDLPKNVKSGLIDASQKLAKIRAIDFVHFSAADVVRHPVVADIIKAYESKAHLELQASASHSQEENQEDATAESGLTSYEVIGELPEKPIDK</sequence>
<evidence type="ECO:0000313" key="9">
    <source>
        <dbReference type="EMBL" id="OJF72829.1"/>
    </source>
</evidence>
<feature type="domain" description="PhoH-like protein" evidence="8">
    <location>
        <begin position="112"/>
        <end position="315"/>
    </location>
</feature>
<dbReference type="OrthoDB" id="9773137at2"/>
<dbReference type="STRING" id="1856638.A9Q68_04595"/>
<name>A0A1L8MQ10_9STRE</name>
<dbReference type="GO" id="GO:0005524">
    <property type="term" value="F:ATP binding"/>
    <property type="evidence" value="ECO:0007669"/>
    <property type="project" value="UniProtKB-KW"/>
</dbReference>
<proteinExistence type="inferred from homology"/>
<evidence type="ECO:0000313" key="10">
    <source>
        <dbReference type="Proteomes" id="UP000182015"/>
    </source>
</evidence>
<dbReference type="GO" id="GO:0005829">
    <property type="term" value="C:cytosol"/>
    <property type="evidence" value="ECO:0007669"/>
    <property type="project" value="TreeGrafter"/>
</dbReference>
<comment type="caution">
    <text evidence="9">The sequence shown here is derived from an EMBL/GenBank/DDBJ whole genome shotgun (WGS) entry which is preliminary data.</text>
</comment>
<dbReference type="AlphaFoldDB" id="A0A1L8MQ10"/>
<keyword evidence="10" id="KW-1185">Reference proteome</keyword>
<dbReference type="FunFam" id="3.40.50.300:FF:000013">
    <property type="entry name" value="PhoH family ATPase"/>
    <property type="match status" value="1"/>
</dbReference>
<evidence type="ECO:0000256" key="4">
    <source>
        <dbReference type="ARBA" id="ARBA00022741"/>
    </source>
</evidence>
<dbReference type="PANTHER" id="PTHR30473:SF1">
    <property type="entry name" value="PHOH-LIKE PROTEIN"/>
    <property type="match status" value="1"/>
</dbReference>
<accession>A0A1L8MQ10</accession>
<organism evidence="9 10">
    <name type="scientific">Streptococcus bovimastitidis</name>
    <dbReference type="NCBI Taxonomy" id="1856638"/>
    <lineage>
        <taxon>Bacteria</taxon>
        <taxon>Bacillati</taxon>
        <taxon>Bacillota</taxon>
        <taxon>Bacilli</taxon>
        <taxon>Lactobacillales</taxon>
        <taxon>Streptococcaceae</taxon>
        <taxon>Streptococcus</taxon>
    </lineage>
</organism>
<dbReference type="RefSeq" id="WP_071793528.1">
    <property type="nucleotide sequence ID" value="NZ_LZDD01000001.1"/>
</dbReference>
<evidence type="ECO:0000256" key="5">
    <source>
        <dbReference type="ARBA" id="ARBA00022840"/>
    </source>
</evidence>
<dbReference type="Proteomes" id="UP000182015">
    <property type="component" value="Unassembled WGS sequence"/>
</dbReference>
<evidence type="ECO:0000256" key="6">
    <source>
        <dbReference type="ARBA" id="ARBA00039970"/>
    </source>
</evidence>
<dbReference type="EMBL" id="LZDD01000001">
    <property type="protein sequence ID" value="OJF72829.1"/>
    <property type="molecule type" value="Genomic_DNA"/>
</dbReference>
<evidence type="ECO:0000256" key="7">
    <source>
        <dbReference type="SAM" id="MobiDB-lite"/>
    </source>
</evidence>
<evidence type="ECO:0000259" key="8">
    <source>
        <dbReference type="Pfam" id="PF02562"/>
    </source>
</evidence>
<feature type="region of interest" description="Disordered" evidence="7">
    <location>
        <begin position="323"/>
        <end position="359"/>
    </location>
</feature>
<dbReference type="Gene3D" id="3.40.50.300">
    <property type="entry name" value="P-loop containing nucleotide triphosphate hydrolases"/>
    <property type="match status" value="1"/>
</dbReference>
<dbReference type="PANTHER" id="PTHR30473">
    <property type="entry name" value="PROTEIN PHOH"/>
    <property type="match status" value="1"/>
</dbReference>
<keyword evidence="5" id="KW-0067">ATP-binding</keyword>
<dbReference type="InterPro" id="IPR003714">
    <property type="entry name" value="PhoH"/>
</dbReference>
<evidence type="ECO:0000256" key="1">
    <source>
        <dbReference type="ARBA" id="ARBA00004496"/>
    </source>
</evidence>
<reference evidence="10" key="1">
    <citation type="submission" date="2016-06" db="EMBL/GenBank/DDBJ databases">
        <authorList>
            <person name="de Vries S.P.W."/>
            <person name="Hadjirin N.F."/>
            <person name="Lay E.M."/>
            <person name="Zadoks R.N."/>
            <person name="Peacock S.J."/>
            <person name="Parkhill J."/>
            <person name="Grant A.J."/>
            <person name="Mcdougall S."/>
            <person name="Holmes M.A."/>
        </authorList>
    </citation>
    <scope>NUCLEOTIDE SEQUENCE [LARGE SCALE GENOMIC DNA]</scope>
    <source>
        <strain evidence="10">NZ1587</strain>
    </source>
</reference>
<dbReference type="InterPro" id="IPR027417">
    <property type="entry name" value="P-loop_NTPase"/>
</dbReference>
<dbReference type="Pfam" id="PF02562">
    <property type="entry name" value="PhoH"/>
    <property type="match status" value="1"/>
</dbReference>